<dbReference type="Proteomes" id="UP000192343">
    <property type="component" value="Unassembled WGS sequence"/>
</dbReference>
<dbReference type="EMBL" id="MWQY01000006">
    <property type="protein sequence ID" value="ORC36316.1"/>
    <property type="molecule type" value="Genomic_DNA"/>
</dbReference>
<feature type="binding site" evidence="12">
    <location>
        <position position="114"/>
    </location>
    <ligand>
        <name>K(+)</name>
        <dbReference type="ChEBI" id="CHEBI:29103"/>
    </ligand>
</feature>
<dbReference type="STRING" id="1963862.B4O97_06930"/>
<feature type="transmembrane region" description="Helical" evidence="13">
    <location>
        <begin position="138"/>
        <end position="164"/>
    </location>
</feature>
<comment type="caution">
    <text evidence="14">The sequence shown here is derived from an EMBL/GenBank/DDBJ whole genome shotgun (WGS) entry which is preliminary data.</text>
</comment>
<feature type="binding site" evidence="12">
    <location>
        <position position="113"/>
    </location>
    <ligand>
        <name>K(+)</name>
        <dbReference type="ChEBI" id="CHEBI:29103"/>
    </ligand>
</feature>
<evidence type="ECO:0000256" key="10">
    <source>
        <dbReference type="ARBA" id="ARBA00023065"/>
    </source>
</evidence>
<dbReference type="InterPro" id="IPR003445">
    <property type="entry name" value="Cat_transpt"/>
</dbReference>
<dbReference type="PANTHER" id="PTHR32024">
    <property type="entry name" value="TRK SYSTEM POTASSIUM UPTAKE PROTEIN TRKG-RELATED"/>
    <property type="match status" value="1"/>
</dbReference>
<evidence type="ECO:0000256" key="8">
    <source>
        <dbReference type="ARBA" id="ARBA00022958"/>
    </source>
</evidence>
<evidence type="ECO:0000256" key="3">
    <source>
        <dbReference type="ARBA" id="ARBA00022448"/>
    </source>
</evidence>
<feature type="transmembrane region" description="Helical" evidence="13">
    <location>
        <begin position="7"/>
        <end position="31"/>
    </location>
</feature>
<keyword evidence="10" id="KW-0406">Ion transport</keyword>
<feature type="transmembrane region" description="Helical" evidence="13">
    <location>
        <begin position="71"/>
        <end position="93"/>
    </location>
</feature>
<evidence type="ECO:0000313" key="15">
    <source>
        <dbReference type="Proteomes" id="UP000192343"/>
    </source>
</evidence>
<keyword evidence="3" id="KW-0813">Transport</keyword>
<dbReference type="GO" id="GO:0015379">
    <property type="term" value="F:potassium:chloride symporter activity"/>
    <property type="evidence" value="ECO:0007669"/>
    <property type="project" value="InterPro"/>
</dbReference>
<evidence type="ECO:0000256" key="6">
    <source>
        <dbReference type="ARBA" id="ARBA00022538"/>
    </source>
</evidence>
<organism evidence="14 15">
    <name type="scientific">Marispirochaeta aestuarii</name>
    <dbReference type="NCBI Taxonomy" id="1963862"/>
    <lineage>
        <taxon>Bacteria</taxon>
        <taxon>Pseudomonadati</taxon>
        <taxon>Spirochaetota</taxon>
        <taxon>Spirochaetia</taxon>
        <taxon>Spirochaetales</taxon>
        <taxon>Spirochaetaceae</taxon>
        <taxon>Marispirochaeta</taxon>
    </lineage>
</organism>
<dbReference type="GO" id="GO:0046872">
    <property type="term" value="F:metal ion binding"/>
    <property type="evidence" value="ECO:0007669"/>
    <property type="project" value="UniProtKB-KW"/>
</dbReference>
<keyword evidence="4" id="KW-1003">Cell membrane</keyword>
<feature type="binding site" evidence="12">
    <location>
        <position position="434"/>
    </location>
    <ligand>
        <name>K(+)</name>
        <dbReference type="ChEBI" id="CHEBI:29103"/>
    </ligand>
</feature>
<feature type="binding site" evidence="12">
    <location>
        <position position="317"/>
    </location>
    <ligand>
        <name>K(+)</name>
        <dbReference type="ChEBI" id="CHEBI:29103"/>
    </ligand>
</feature>
<dbReference type="InterPro" id="IPR004772">
    <property type="entry name" value="TrkH"/>
</dbReference>
<evidence type="ECO:0000256" key="13">
    <source>
        <dbReference type="SAM" id="Phobius"/>
    </source>
</evidence>
<keyword evidence="7 13" id="KW-0812">Transmembrane</keyword>
<feature type="transmembrane region" description="Helical" evidence="13">
    <location>
        <begin position="334"/>
        <end position="353"/>
    </location>
</feature>
<evidence type="ECO:0000256" key="1">
    <source>
        <dbReference type="ARBA" id="ARBA00004429"/>
    </source>
</evidence>
<dbReference type="RefSeq" id="WP_083049486.1">
    <property type="nucleotide sequence ID" value="NZ_MWQY01000006.1"/>
</dbReference>
<evidence type="ECO:0000256" key="12">
    <source>
        <dbReference type="PIRSR" id="PIRSR006247-1"/>
    </source>
</evidence>
<comment type="subcellular location">
    <subcellularLocation>
        <location evidence="1">Cell inner membrane</location>
        <topology evidence="1">Multi-pass membrane protein</topology>
    </subcellularLocation>
</comment>
<keyword evidence="9 13" id="KW-1133">Transmembrane helix</keyword>
<dbReference type="AlphaFoldDB" id="A0A1Y1RZS4"/>
<evidence type="ECO:0000256" key="4">
    <source>
        <dbReference type="ARBA" id="ARBA00022475"/>
    </source>
</evidence>
<dbReference type="PIRSF" id="PIRSF006247">
    <property type="entry name" value="TrkH"/>
    <property type="match status" value="1"/>
</dbReference>
<evidence type="ECO:0000313" key="14">
    <source>
        <dbReference type="EMBL" id="ORC36316.1"/>
    </source>
</evidence>
<keyword evidence="5" id="KW-0997">Cell inner membrane</keyword>
<evidence type="ECO:0000256" key="5">
    <source>
        <dbReference type="ARBA" id="ARBA00022519"/>
    </source>
</evidence>
<keyword evidence="11 13" id="KW-0472">Membrane</keyword>
<feature type="transmembrane region" description="Helical" evidence="13">
    <location>
        <begin position="37"/>
        <end position="59"/>
    </location>
</feature>
<evidence type="ECO:0000256" key="2">
    <source>
        <dbReference type="ARBA" id="ARBA00009137"/>
    </source>
</evidence>
<dbReference type="PANTHER" id="PTHR32024:SF2">
    <property type="entry name" value="TRK SYSTEM POTASSIUM UPTAKE PROTEIN TRKG-RELATED"/>
    <property type="match status" value="1"/>
</dbReference>
<evidence type="ECO:0000256" key="11">
    <source>
        <dbReference type="ARBA" id="ARBA00023136"/>
    </source>
</evidence>
<evidence type="ECO:0000256" key="9">
    <source>
        <dbReference type="ARBA" id="ARBA00022989"/>
    </source>
</evidence>
<feature type="transmembrane region" description="Helical" evidence="13">
    <location>
        <begin position="392"/>
        <end position="414"/>
    </location>
</feature>
<keyword evidence="12" id="KW-0479">Metal-binding</keyword>
<sequence>MIQYSLIFNILSALIAIVSFFMFIPLGIAIYGQNTEVVLAFLYTIVPTVVVCVVVYLATRPYRRRYLRAKEGFLLVTLSWLAASAIGALPFFISGEIPAYTDAFFETISGFTTTGASILTDIEAMSPALLFWRSLTHWLGGMGIVVLTVAILPILGVGGAQLMRAESPGPTLEKISPKVAETAKILWLIYLGLTVLETALLMFGGMNLFDALTHTFGTLATGGFSPKAASVGHYNSAYIDIVITVFMVAAGLNFGLYFRALQGRFRDLIKNTEFLAYLAIFGGSTLILAFSLNKVVYQGFAESLRYAGFQSATVLTTTGYATADFDLWPAFSKYILFFLMFIGGCSGSTGGGIKVIRIVTLFKQAVNEMKYLFRHKGVHVVRINGEPVRKDFIYTVVGFFTLYMLCLLVTTAVVSTGGYDLVTSFSSALVTVGNIGPGFAKVGPTMNYAFYEPYIKWVLSIAMLVGRLEVYTVLVLLVPSFWRR</sequence>
<feature type="transmembrane region" description="Helical" evidence="13">
    <location>
        <begin position="185"/>
        <end position="209"/>
    </location>
</feature>
<name>A0A1Y1RZS4_9SPIO</name>
<protein>
    <submittedName>
        <fullName evidence="14">Potassium transporter</fullName>
    </submittedName>
</protein>
<feature type="binding site" evidence="12">
    <location>
        <position position="222"/>
    </location>
    <ligand>
        <name>K(+)</name>
        <dbReference type="ChEBI" id="CHEBI:29103"/>
    </ligand>
</feature>
<reference evidence="14 15" key="1">
    <citation type="submission" date="2017-03" db="EMBL/GenBank/DDBJ databases">
        <title>Draft Genome sequence of Marispirochaeta sp. strain JC444.</title>
        <authorList>
            <person name="Shivani Y."/>
            <person name="Subhash Y."/>
            <person name="Sasikala C."/>
            <person name="Ramana C."/>
        </authorList>
    </citation>
    <scope>NUCLEOTIDE SEQUENCE [LARGE SCALE GENOMIC DNA]</scope>
    <source>
        <strain evidence="14 15">JC444</strain>
    </source>
</reference>
<feature type="binding site" evidence="12">
    <location>
        <position position="318"/>
    </location>
    <ligand>
        <name>K(+)</name>
        <dbReference type="ChEBI" id="CHEBI:29103"/>
    </ligand>
</feature>
<feature type="transmembrane region" description="Helical" evidence="13">
    <location>
        <begin position="274"/>
        <end position="292"/>
    </location>
</feature>
<keyword evidence="8 12" id="KW-0630">Potassium</keyword>
<dbReference type="OrthoDB" id="9810952at2"/>
<comment type="similarity">
    <text evidence="2">Belongs to the TrkH potassium transport family.</text>
</comment>
<dbReference type="Pfam" id="PF02386">
    <property type="entry name" value="TrkH"/>
    <property type="match status" value="1"/>
</dbReference>
<keyword evidence="15" id="KW-1185">Reference proteome</keyword>
<feature type="transmembrane region" description="Helical" evidence="13">
    <location>
        <begin position="237"/>
        <end position="258"/>
    </location>
</feature>
<dbReference type="GO" id="GO:0005886">
    <property type="term" value="C:plasma membrane"/>
    <property type="evidence" value="ECO:0007669"/>
    <property type="project" value="UniProtKB-SubCell"/>
</dbReference>
<accession>A0A1Y1RZS4</accession>
<evidence type="ECO:0000256" key="7">
    <source>
        <dbReference type="ARBA" id="ARBA00022692"/>
    </source>
</evidence>
<gene>
    <name evidence="14" type="ORF">B4O97_06930</name>
</gene>
<feature type="transmembrane region" description="Helical" evidence="13">
    <location>
        <begin position="454"/>
        <end position="478"/>
    </location>
</feature>
<proteinExistence type="inferred from homology"/>
<keyword evidence="6" id="KW-0633">Potassium transport</keyword>